<evidence type="ECO:0000259" key="2">
    <source>
        <dbReference type="PROSITE" id="PS50110"/>
    </source>
</evidence>
<dbReference type="EMBL" id="AZRN01000034">
    <property type="protein sequence ID" value="PNR98158.1"/>
    <property type="molecule type" value="Genomic_DNA"/>
</dbReference>
<keyword evidence="1" id="KW-0597">Phosphoprotein</keyword>
<evidence type="ECO:0000256" key="1">
    <source>
        <dbReference type="PROSITE-ProRule" id="PRU00169"/>
    </source>
</evidence>
<dbReference type="PROSITE" id="PS50110">
    <property type="entry name" value="RESPONSE_REGULATORY"/>
    <property type="match status" value="1"/>
</dbReference>
<dbReference type="InterPro" id="IPR001789">
    <property type="entry name" value="Sig_transdc_resp-reg_receiver"/>
</dbReference>
<evidence type="ECO:0000313" key="4">
    <source>
        <dbReference type="EMBL" id="PNR98158.1"/>
    </source>
</evidence>
<dbReference type="SMART" id="SM00850">
    <property type="entry name" value="LytTR"/>
    <property type="match status" value="1"/>
</dbReference>
<dbReference type="CDD" id="cd17532">
    <property type="entry name" value="REC_LytTR_AlgR-like"/>
    <property type="match status" value="1"/>
</dbReference>
<sequence>MNCIIVEDEYPAREELKYFINKFSDISILEEFDNSLDALDFLKSNLTDVIFLDINMPGVNGISMAKITKKLRNSPKFVFITAYPEYAVDAFEIEAFDYILKPYSEERIISTLKKLERNSEDEERSNGKVALKDGGKIVLKNKNDIYFCKANGKDTLVYTKDQVYKTNIGISEYLKILNDSNFLRTHKSYIVNINKIKEIIPWFNNTYNIKFEDIKEEAYVSKNFIKNFKNKLSIK</sequence>
<dbReference type="AlphaFoldDB" id="A0A2K1P5U0"/>
<protein>
    <submittedName>
        <fullName evidence="4">LytTR family transcriptional regulator</fullName>
    </submittedName>
</protein>
<feature type="domain" description="Response regulatory" evidence="2">
    <location>
        <begin position="2"/>
        <end position="116"/>
    </location>
</feature>
<dbReference type="Pfam" id="PF00072">
    <property type="entry name" value="Response_reg"/>
    <property type="match status" value="1"/>
</dbReference>
<dbReference type="Proteomes" id="UP000236604">
    <property type="component" value="Unassembled WGS sequence"/>
</dbReference>
<name>A0A2K1P5U0_9BACT</name>
<dbReference type="PANTHER" id="PTHR37299:SF1">
    <property type="entry name" value="STAGE 0 SPORULATION PROTEIN A HOMOLOG"/>
    <property type="match status" value="1"/>
</dbReference>
<dbReference type="InterPro" id="IPR011006">
    <property type="entry name" value="CheY-like_superfamily"/>
</dbReference>
<comment type="caution">
    <text evidence="4">The sequence shown here is derived from an EMBL/GenBank/DDBJ whole genome shotgun (WGS) entry which is preliminary data.</text>
</comment>
<proteinExistence type="predicted"/>
<evidence type="ECO:0000259" key="3">
    <source>
        <dbReference type="PROSITE" id="PS50930"/>
    </source>
</evidence>
<dbReference type="SUPFAM" id="SSF52172">
    <property type="entry name" value="CheY-like"/>
    <property type="match status" value="1"/>
</dbReference>
<reference evidence="4 5" key="1">
    <citation type="submission" date="2013-12" db="EMBL/GenBank/DDBJ databases">
        <title>Comparative genomics of Petrotoga isolates.</title>
        <authorList>
            <person name="Nesbo C.L."/>
            <person name="Charchuk R."/>
            <person name="Chow K."/>
        </authorList>
    </citation>
    <scope>NUCLEOTIDE SEQUENCE [LARGE SCALE GENOMIC DNA]</scope>
    <source>
        <strain evidence="4 5">DSM 14811</strain>
    </source>
</reference>
<dbReference type="PROSITE" id="PS50930">
    <property type="entry name" value="HTH_LYTTR"/>
    <property type="match status" value="1"/>
</dbReference>
<dbReference type="Gene3D" id="3.40.50.2300">
    <property type="match status" value="1"/>
</dbReference>
<dbReference type="PANTHER" id="PTHR37299">
    <property type="entry name" value="TRANSCRIPTIONAL REGULATOR-RELATED"/>
    <property type="match status" value="1"/>
</dbReference>
<dbReference type="RefSeq" id="WP_103077550.1">
    <property type="nucleotide sequence ID" value="NZ_AZRN01000034.1"/>
</dbReference>
<dbReference type="Pfam" id="PF04397">
    <property type="entry name" value="LytTR"/>
    <property type="match status" value="1"/>
</dbReference>
<dbReference type="Gene3D" id="2.40.50.1020">
    <property type="entry name" value="LytTr DNA-binding domain"/>
    <property type="match status" value="1"/>
</dbReference>
<accession>A0A2K1P5U0</accession>
<keyword evidence="5" id="KW-1185">Reference proteome</keyword>
<dbReference type="InterPro" id="IPR007492">
    <property type="entry name" value="LytTR_DNA-bd_dom"/>
</dbReference>
<gene>
    <name evidence="4" type="ORF">X927_08260</name>
</gene>
<dbReference type="SMART" id="SM00448">
    <property type="entry name" value="REC"/>
    <property type="match status" value="1"/>
</dbReference>
<dbReference type="GO" id="GO:0003677">
    <property type="term" value="F:DNA binding"/>
    <property type="evidence" value="ECO:0007669"/>
    <property type="project" value="InterPro"/>
</dbReference>
<evidence type="ECO:0000313" key="5">
    <source>
        <dbReference type="Proteomes" id="UP000236604"/>
    </source>
</evidence>
<dbReference type="InterPro" id="IPR046947">
    <property type="entry name" value="LytR-like"/>
</dbReference>
<feature type="domain" description="HTH LytTR-type" evidence="3">
    <location>
        <begin position="129"/>
        <end position="234"/>
    </location>
</feature>
<dbReference type="GO" id="GO:0000156">
    <property type="term" value="F:phosphorelay response regulator activity"/>
    <property type="evidence" value="ECO:0007669"/>
    <property type="project" value="InterPro"/>
</dbReference>
<organism evidence="4 5">
    <name type="scientific">Petrotoga mexicana DSM 14811</name>
    <dbReference type="NCBI Taxonomy" id="1122954"/>
    <lineage>
        <taxon>Bacteria</taxon>
        <taxon>Thermotogati</taxon>
        <taxon>Thermotogota</taxon>
        <taxon>Thermotogae</taxon>
        <taxon>Petrotogales</taxon>
        <taxon>Petrotogaceae</taxon>
        <taxon>Petrotoga</taxon>
    </lineage>
</organism>
<feature type="modified residue" description="4-aspartylphosphate" evidence="1">
    <location>
        <position position="53"/>
    </location>
</feature>